<dbReference type="Pfam" id="PF00753">
    <property type="entry name" value="Lactamase_B"/>
    <property type="match status" value="1"/>
</dbReference>
<protein>
    <submittedName>
        <fullName evidence="2">MBL fold metallo-hydrolase</fullName>
    </submittedName>
</protein>
<dbReference type="InterPro" id="IPR001279">
    <property type="entry name" value="Metallo-B-lactamas"/>
</dbReference>
<reference evidence="2" key="1">
    <citation type="submission" date="2018-09" db="EMBL/GenBank/DDBJ databases">
        <title>Murine metabolic-syndrome-specific gut microbial biobank.</title>
        <authorList>
            <person name="Liu C."/>
        </authorList>
    </citation>
    <scope>NUCLEOTIDE SEQUENCE</scope>
    <source>
        <strain evidence="2">D42-62</strain>
    </source>
</reference>
<dbReference type="EMBL" id="QZDT01000053">
    <property type="protein sequence ID" value="NBJ94847.1"/>
    <property type="molecule type" value="Genomic_DNA"/>
</dbReference>
<comment type="caution">
    <text evidence="2">The sequence shown here is derived from an EMBL/GenBank/DDBJ whole genome shotgun (WGS) entry which is preliminary data.</text>
</comment>
<keyword evidence="3" id="KW-1185">Reference proteome</keyword>
<dbReference type="SUPFAM" id="SSF56281">
    <property type="entry name" value="Metallo-hydrolase/oxidoreductase"/>
    <property type="match status" value="1"/>
</dbReference>
<evidence type="ECO:0000313" key="3">
    <source>
        <dbReference type="Proteomes" id="UP001154420"/>
    </source>
</evidence>
<dbReference type="Proteomes" id="UP001154420">
    <property type="component" value="Unassembled WGS sequence"/>
</dbReference>
<dbReference type="Gene3D" id="3.60.15.10">
    <property type="entry name" value="Ribonuclease Z/Hydroxyacylglutathione hydrolase-like"/>
    <property type="match status" value="1"/>
</dbReference>
<dbReference type="AlphaFoldDB" id="A0A9X5BJK1"/>
<dbReference type="PANTHER" id="PTHR42951:SF22">
    <property type="entry name" value="METALLO BETA-LACTAMASE SUPERFAMILY LIPOPROTEIN"/>
    <property type="match status" value="1"/>
</dbReference>
<evidence type="ECO:0000313" key="2">
    <source>
        <dbReference type="EMBL" id="NBJ94847.1"/>
    </source>
</evidence>
<sequence>MEFFTTEKVSPSTTGITDITGVHSFLVEGEREAALIDTGTGSGDLKAFVGSLTKLPVSVILTHGHCDHAGGDAGFDKVYLNKKDWKLVKNHATMEQKKDYVSFCLGGLPEEMTEADFSPMRTKEYLPLEDGQEFDLGGIVLRAVAVPGHTQGMTCVLNVTERTILFGDGCNPSVFLWADEASTVEEYKEVLLELKKHEGEYDKVYLSHGPKLIGKEILNGVIQVCEDILNGKSDEVPFEFMDFEGLLMAKKPDGAGERADGGLGNIIYNAQRVLKQK</sequence>
<gene>
    <name evidence="2" type="ORF">D5281_20295</name>
</gene>
<proteinExistence type="predicted"/>
<dbReference type="RefSeq" id="WP_160561844.1">
    <property type="nucleotide sequence ID" value="NZ_QZDT01000053.1"/>
</dbReference>
<accession>A0A9X5BJK1</accession>
<dbReference type="PANTHER" id="PTHR42951">
    <property type="entry name" value="METALLO-BETA-LACTAMASE DOMAIN-CONTAINING"/>
    <property type="match status" value="1"/>
</dbReference>
<dbReference type="InterPro" id="IPR050855">
    <property type="entry name" value="NDM-1-like"/>
</dbReference>
<organism evidence="2 3">
    <name type="scientific">Parablautia muri</name>
    <dbReference type="NCBI Taxonomy" id="2320879"/>
    <lineage>
        <taxon>Bacteria</taxon>
        <taxon>Bacillati</taxon>
        <taxon>Bacillota</taxon>
        <taxon>Clostridia</taxon>
        <taxon>Lachnospirales</taxon>
        <taxon>Lachnospiraceae</taxon>
        <taxon>Parablautia</taxon>
    </lineage>
</organism>
<dbReference type="InterPro" id="IPR036866">
    <property type="entry name" value="RibonucZ/Hydroxyglut_hydro"/>
</dbReference>
<evidence type="ECO:0000259" key="1">
    <source>
        <dbReference type="SMART" id="SM00849"/>
    </source>
</evidence>
<name>A0A9X5BJK1_9FIRM</name>
<dbReference type="SMART" id="SM00849">
    <property type="entry name" value="Lactamase_B"/>
    <property type="match status" value="1"/>
</dbReference>
<dbReference type="OrthoDB" id="9761531at2"/>
<feature type="domain" description="Metallo-beta-lactamase" evidence="1">
    <location>
        <begin position="21"/>
        <end position="208"/>
    </location>
</feature>